<gene>
    <name evidence="1" type="ORF">CS022_22125</name>
</gene>
<sequence length="261" mass="29020">MSLDDAQVTRILNEYTPTELSSTARTKYGEVEFYGDVKGDLKSIFDEYTESDKNFSEAIDSSIKSNGENGKIQVIGIDGNKLTEMSNKLNIISGKAPDGGETLGLKIGNKIYISNDYPKTSQNGMDKTKIFAHELNHLKNNINGHNASFNRDTSLLIDNDIPSNQRQIQGILDSYRKYDGSDIQNSLSLSEQHIGDGISALRLIPSDLASQENEDSHHHHEHMSINKLTDSLNSHLARTLPEAAGKIAFGHKEDEHHHEFL</sequence>
<accession>A0A4Q0YJE5</accession>
<name>A0A4Q0YJE5_9GAMM</name>
<dbReference type="EMBL" id="PEIB01000043">
    <property type="protein sequence ID" value="RXJ70830.1"/>
    <property type="molecule type" value="Genomic_DNA"/>
</dbReference>
<protein>
    <submittedName>
        <fullName evidence="1">Uncharacterized protein</fullName>
    </submittedName>
</protein>
<dbReference type="AlphaFoldDB" id="A0A4Q0YJE5"/>
<keyword evidence="2" id="KW-1185">Reference proteome</keyword>
<organism evidence="1 2">
    <name type="scientific">Veronia nyctiphanis</name>
    <dbReference type="NCBI Taxonomy" id="1278244"/>
    <lineage>
        <taxon>Bacteria</taxon>
        <taxon>Pseudomonadati</taxon>
        <taxon>Pseudomonadota</taxon>
        <taxon>Gammaproteobacteria</taxon>
        <taxon>Vibrionales</taxon>
        <taxon>Vibrionaceae</taxon>
        <taxon>Veronia</taxon>
    </lineage>
</organism>
<comment type="caution">
    <text evidence="1">The sequence shown here is derived from an EMBL/GenBank/DDBJ whole genome shotgun (WGS) entry which is preliminary data.</text>
</comment>
<reference evidence="1 2" key="1">
    <citation type="submission" date="2017-10" db="EMBL/GenBank/DDBJ databases">
        <title>Nyctiphanis sp. nov., isolated from the stomach of the euphausiid Nyctiphanes simplex (Hansen, 1911) in the Gulf of California.</title>
        <authorList>
            <person name="Gomez-Gil B."/>
            <person name="Aguilar-Mendez M."/>
            <person name="Lopez-Cortes A."/>
            <person name="Gomez-Gutierrez J."/>
            <person name="Roque A."/>
            <person name="Lang E."/>
            <person name="Gonzalez-Castillo A."/>
        </authorList>
    </citation>
    <scope>NUCLEOTIDE SEQUENCE [LARGE SCALE GENOMIC DNA]</scope>
    <source>
        <strain evidence="1 2">CAIM 600</strain>
    </source>
</reference>
<evidence type="ECO:0000313" key="1">
    <source>
        <dbReference type="EMBL" id="RXJ70830.1"/>
    </source>
</evidence>
<dbReference type="Proteomes" id="UP000290287">
    <property type="component" value="Unassembled WGS sequence"/>
</dbReference>
<proteinExistence type="predicted"/>
<evidence type="ECO:0000313" key="2">
    <source>
        <dbReference type="Proteomes" id="UP000290287"/>
    </source>
</evidence>